<evidence type="ECO:0000256" key="1">
    <source>
        <dbReference type="SAM" id="MobiDB-lite"/>
    </source>
</evidence>
<comment type="caution">
    <text evidence="2">The sequence shown here is derived from an EMBL/GenBank/DDBJ whole genome shotgun (WGS) entry which is preliminary data.</text>
</comment>
<feature type="compositionally biased region" description="Low complexity" evidence="1">
    <location>
        <begin position="20"/>
        <end position="37"/>
    </location>
</feature>
<proteinExistence type="predicted"/>
<name>A0A2S8BK06_9MYCO</name>
<sequence length="94" mass="9433">MRANPVADARGRPSTVHQPTRSTRGASSASTCSRAARSPVAAMWSTSSNSRCASNSPVCGRTLSTQIPVRASAAVISVSGIAPAGSSTTRSSTA</sequence>
<feature type="region of interest" description="Disordered" evidence="1">
    <location>
        <begin position="1"/>
        <end position="37"/>
    </location>
</feature>
<dbReference type="EMBL" id="PPEA01000402">
    <property type="protein sequence ID" value="PQM47027.1"/>
    <property type="molecule type" value="Genomic_DNA"/>
</dbReference>
<gene>
    <name evidence="2" type="ORF">C1Y40_02796</name>
</gene>
<evidence type="ECO:0000313" key="2">
    <source>
        <dbReference type="EMBL" id="PQM47027.1"/>
    </source>
</evidence>
<dbReference type="Proteomes" id="UP000238296">
    <property type="component" value="Unassembled WGS sequence"/>
</dbReference>
<accession>A0A2S8BK06</accession>
<organism evidence="2 3">
    <name type="scientific">Mycobacterium talmoniae</name>
    <dbReference type="NCBI Taxonomy" id="1858794"/>
    <lineage>
        <taxon>Bacteria</taxon>
        <taxon>Bacillati</taxon>
        <taxon>Actinomycetota</taxon>
        <taxon>Actinomycetes</taxon>
        <taxon>Mycobacteriales</taxon>
        <taxon>Mycobacteriaceae</taxon>
        <taxon>Mycobacterium</taxon>
    </lineage>
</organism>
<reference evidence="2 3" key="1">
    <citation type="journal article" date="2017" name="Int. J. Syst. Evol. Microbiol.">
        <title>Mycobacterium talmoniae sp. nov., a slowly growing mycobacterium isolated from human respiratory samples.</title>
        <authorList>
            <person name="Davidson R.M."/>
            <person name="DeGroote M.A."/>
            <person name="Marola J.L."/>
            <person name="Buss S."/>
            <person name="Jones V."/>
            <person name="McNeil M.R."/>
            <person name="Freifeld A.G."/>
            <person name="Elaine Epperson L."/>
            <person name="Hasan N.A."/>
            <person name="Jackson M."/>
            <person name="Iwen P.C."/>
            <person name="Salfinger M."/>
            <person name="Strong M."/>
        </authorList>
    </citation>
    <scope>NUCLEOTIDE SEQUENCE [LARGE SCALE GENOMIC DNA]</scope>
    <source>
        <strain evidence="2 3">ATCC BAA-2683</strain>
    </source>
</reference>
<protein>
    <submittedName>
        <fullName evidence="2">Uncharacterized protein</fullName>
    </submittedName>
</protein>
<dbReference type="AlphaFoldDB" id="A0A2S8BK06"/>
<evidence type="ECO:0000313" key="3">
    <source>
        <dbReference type="Proteomes" id="UP000238296"/>
    </source>
</evidence>